<evidence type="ECO:0000313" key="1">
    <source>
        <dbReference type="EMBL" id="SVC28974.1"/>
    </source>
</evidence>
<name>A0A382KW07_9ZZZZ</name>
<dbReference type="EMBL" id="UINC01083350">
    <property type="protein sequence ID" value="SVC28974.1"/>
    <property type="molecule type" value="Genomic_DNA"/>
</dbReference>
<sequence>MLTIALNASQMHTNRKERMWDFTWKVSDCEELVGYLMEHLGKN</sequence>
<gene>
    <name evidence="1" type="ORF">METZ01_LOCUS281828</name>
</gene>
<proteinExistence type="predicted"/>
<reference evidence="1" key="1">
    <citation type="submission" date="2018-05" db="EMBL/GenBank/DDBJ databases">
        <authorList>
            <person name="Lanie J.A."/>
            <person name="Ng W.-L."/>
            <person name="Kazmierczak K.M."/>
            <person name="Andrzejewski T.M."/>
            <person name="Davidsen T.M."/>
            <person name="Wayne K.J."/>
            <person name="Tettelin H."/>
            <person name="Glass J.I."/>
            <person name="Rusch D."/>
            <person name="Podicherti R."/>
            <person name="Tsui H.-C.T."/>
            <person name="Winkler M.E."/>
        </authorList>
    </citation>
    <scope>NUCLEOTIDE SEQUENCE</scope>
</reference>
<protein>
    <submittedName>
        <fullName evidence="1">Uncharacterized protein</fullName>
    </submittedName>
</protein>
<accession>A0A382KW07</accession>
<organism evidence="1">
    <name type="scientific">marine metagenome</name>
    <dbReference type="NCBI Taxonomy" id="408172"/>
    <lineage>
        <taxon>unclassified sequences</taxon>
        <taxon>metagenomes</taxon>
        <taxon>ecological metagenomes</taxon>
    </lineage>
</organism>
<dbReference type="AlphaFoldDB" id="A0A382KW07"/>